<comment type="caution">
    <text evidence="1">The sequence shown here is derived from an EMBL/GenBank/DDBJ whole genome shotgun (WGS) entry which is preliminary data.</text>
</comment>
<organism evidence="1 2">
    <name type="scientific">Candidozyma auris</name>
    <name type="common">Yeast</name>
    <name type="synonym">Candida auris</name>
    <dbReference type="NCBI Taxonomy" id="498019"/>
    <lineage>
        <taxon>Eukaryota</taxon>
        <taxon>Fungi</taxon>
        <taxon>Dikarya</taxon>
        <taxon>Ascomycota</taxon>
        <taxon>Saccharomycotina</taxon>
        <taxon>Pichiomycetes</taxon>
        <taxon>Metschnikowiaceae</taxon>
        <taxon>Candidozyma</taxon>
    </lineage>
</organism>
<gene>
    <name evidence="1" type="ORF">QG37_05371</name>
</gene>
<name>A0A0L0NV41_CANAR</name>
<reference evidence="2" key="1">
    <citation type="journal article" date="2015" name="BMC Genomics">
        <title>Draft genome of a commonly misdiagnosed multidrug resistant pathogen Candida auris.</title>
        <authorList>
            <person name="Chatterjee S."/>
            <person name="Alampalli S.V."/>
            <person name="Nageshan R.K."/>
            <person name="Chettiar S.T."/>
            <person name="Joshi S."/>
            <person name="Tatu U.S."/>
        </authorList>
    </citation>
    <scope>NUCLEOTIDE SEQUENCE [LARGE SCALE GENOMIC DNA]</scope>
    <source>
        <strain evidence="2">6684</strain>
    </source>
</reference>
<accession>A0A0L0NV41</accession>
<sequence>MVAKCGDKRGHMRAGTLAAIVINEQTFGETCLSALSGKMPRSGSAYQMMVPVRGGQGPGRQLQQMM</sequence>
<evidence type="ECO:0000313" key="1">
    <source>
        <dbReference type="EMBL" id="KND97879.1"/>
    </source>
</evidence>
<proteinExistence type="predicted"/>
<dbReference type="VEuPathDB" id="FungiDB:QG37_05371"/>
<dbReference type="Proteomes" id="UP000037122">
    <property type="component" value="Unassembled WGS sequence"/>
</dbReference>
<dbReference type="EMBL" id="LGST01000039">
    <property type="protein sequence ID" value="KND97879.1"/>
    <property type="molecule type" value="Genomic_DNA"/>
</dbReference>
<protein>
    <submittedName>
        <fullName evidence="1">Uncharacterized protein</fullName>
    </submittedName>
</protein>
<dbReference type="AlphaFoldDB" id="A0A0L0NV41"/>
<evidence type="ECO:0000313" key="2">
    <source>
        <dbReference type="Proteomes" id="UP000037122"/>
    </source>
</evidence>